<dbReference type="InterPro" id="IPR000073">
    <property type="entry name" value="AB_hydrolase_1"/>
</dbReference>
<dbReference type="InterPro" id="IPR029058">
    <property type="entry name" value="AB_hydrolase_fold"/>
</dbReference>
<dbReference type="PANTHER" id="PTHR43194:SF5">
    <property type="entry name" value="PIMELOYL-[ACYL-CARRIER PROTEIN] METHYL ESTER ESTERASE"/>
    <property type="match status" value="1"/>
</dbReference>
<evidence type="ECO:0000259" key="1">
    <source>
        <dbReference type="Pfam" id="PF00561"/>
    </source>
</evidence>
<accession>A0A0R3MTM5</accession>
<feature type="domain" description="AB hydrolase-1" evidence="1">
    <location>
        <begin position="7"/>
        <end position="114"/>
    </location>
</feature>
<protein>
    <recommendedName>
        <fullName evidence="1">AB hydrolase-1 domain-containing protein</fullName>
    </recommendedName>
</protein>
<dbReference type="Proteomes" id="UP000052023">
    <property type="component" value="Unassembled WGS sequence"/>
</dbReference>
<dbReference type="Pfam" id="PF00561">
    <property type="entry name" value="Abhydrolase_1"/>
    <property type="match status" value="1"/>
</dbReference>
<dbReference type="PANTHER" id="PTHR43194">
    <property type="entry name" value="HYDROLASE ALPHA/BETA FOLD FAMILY"/>
    <property type="match status" value="1"/>
</dbReference>
<comment type="caution">
    <text evidence="2">The sequence shown here is derived from an EMBL/GenBank/DDBJ whole genome shotgun (WGS) entry which is preliminary data.</text>
</comment>
<dbReference type="Gene3D" id="3.40.50.1820">
    <property type="entry name" value="alpha/beta hydrolase"/>
    <property type="match status" value="1"/>
</dbReference>
<evidence type="ECO:0000313" key="2">
    <source>
        <dbReference type="EMBL" id="KRR20979.1"/>
    </source>
</evidence>
<gene>
    <name evidence="2" type="ORF">CQ13_31600</name>
</gene>
<organism evidence="2 3">
    <name type="scientific">Bradyrhizobium retamae</name>
    <dbReference type="NCBI Taxonomy" id="1300035"/>
    <lineage>
        <taxon>Bacteria</taxon>
        <taxon>Pseudomonadati</taxon>
        <taxon>Pseudomonadota</taxon>
        <taxon>Alphaproteobacteria</taxon>
        <taxon>Hyphomicrobiales</taxon>
        <taxon>Nitrobacteraceae</taxon>
        <taxon>Bradyrhizobium</taxon>
    </lineage>
</organism>
<dbReference type="SUPFAM" id="SSF53474">
    <property type="entry name" value="alpha/beta-Hydrolases"/>
    <property type="match status" value="1"/>
</dbReference>
<proteinExistence type="predicted"/>
<dbReference type="InterPro" id="IPR050228">
    <property type="entry name" value="Carboxylesterase_BioH"/>
</dbReference>
<dbReference type="EMBL" id="LLYA01000174">
    <property type="protein sequence ID" value="KRR20979.1"/>
    <property type="molecule type" value="Genomic_DNA"/>
</dbReference>
<name>A0A0R3MTM5_9BRAD</name>
<reference evidence="2 3" key="1">
    <citation type="submission" date="2014-03" db="EMBL/GenBank/DDBJ databases">
        <title>Bradyrhizobium valentinum sp. nov., isolated from effective nodules of Lupinus mariae-josephae, a lupine endemic of basic-lime soils in Eastern Spain.</title>
        <authorList>
            <person name="Duran D."/>
            <person name="Rey L."/>
            <person name="Navarro A."/>
            <person name="Busquets A."/>
            <person name="Imperial J."/>
            <person name="Ruiz-Argueso T."/>
        </authorList>
    </citation>
    <scope>NUCLEOTIDE SEQUENCE [LARGE SCALE GENOMIC DNA]</scope>
    <source>
        <strain evidence="2 3">Ro19</strain>
    </source>
</reference>
<dbReference type="PRINTS" id="PR00111">
    <property type="entry name" value="ABHYDROLASE"/>
</dbReference>
<evidence type="ECO:0000313" key="3">
    <source>
        <dbReference type="Proteomes" id="UP000052023"/>
    </source>
</evidence>
<dbReference type="AlphaFoldDB" id="A0A0R3MTM5"/>
<sequence length="241" mass="25763">MDTSRLPILFVHPINLRGSAWAEIVPAFADRFAIVPDMRGFGDSPPAEQYDIARWAKDCIDAVDRAGVDRFHAIGGSLGGAISVYLAAAEPKRVISVVAVGSQLYSRDPDNAAVLSTLEHHTVTEMFELVLPKYALAPNASAEVVAKAMALRNPNSKDDMRRVWRAACAADIRALVASVSCPVTVVTGEFDLTCPPAAGAEMAAMLHAPHVLLPGIGHLPMLEDPPALIAAIKAHLKRVEF</sequence>
<keyword evidence="3" id="KW-1185">Reference proteome</keyword>